<sequence>MFTLMCLCLYWRRVPEVNISVMKLMLRRETSTQEV</sequence>
<evidence type="ECO:0000313" key="1">
    <source>
        <dbReference type="EMBL" id="JAD86166.1"/>
    </source>
</evidence>
<name>A0A0A9DED6_ARUDO</name>
<protein>
    <submittedName>
        <fullName evidence="1">Uncharacterized protein</fullName>
    </submittedName>
</protein>
<reference evidence="1" key="1">
    <citation type="submission" date="2014-09" db="EMBL/GenBank/DDBJ databases">
        <authorList>
            <person name="Magalhaes I.L.F."/>
            <person name="Oliveira U."/>
            <person name="Santos F.R."/>
            <person name="Vidigal T.H.D.A."/>
            <person name="Brescovit A.D."/>
            <person name="Santos A.J."/>
        </authorList>
    </citation>
    <scope>NUCLEOTIDE SEQUENCE</scope>
    <source>
        <tissue evidence="1">Shoot tissue taken approximately 20 cm above the soil surface</tissue>
    </source>
</reference>
<dbReference type="AlphaFoldDB" id="A0A0A9DED6"/>
<reference evidence="1" key="2">
    <citation type="journal article" date="2015" name="Data Brief">
        <title>Shoot transcriptome of the giant reed, Arundo donax.</title>
        <authorList>
            <person name="Barrero R.A."/>
            <person name="Guerrero F.D."/>
            <person name="Moolhuijzen P."/>
            <person name="Goolsby J.A."/>
            <person name="Tidwell J."/>
            <person name="Bellgard S.E."/>
            <person name="Bellgard M.I."/>
        </authorList>
    </citation>
    <scope>NUCLEOTIDE SEQUENCE</scope>
    <source>
        <tissue evidence="1">Shoot tissue taken approximately 20 cm above the soil surface</tissue>
    </source>
</reference>
<organism evidence="1">
    <name type="scientific">Arundo donax</name>
    <name type="common">Giant reed</name>
    <name type="synonym">Donax arundinaceus</name>
    <dbReference type="NCBI Taxonomy" id="35708"/>
    <lineage>
        <taxon>Eukaryota</taxon>
        <taxon>Viridiplantae</taxon>
        <taxon>Streptophyta</taxon>
        <taxon>Embryophyta</taxon>
        <taxon>Tracheophyta</taxon>
        <taxon>Spermatophyta</taxon>
        <taxon>Magnoliopsida</taxon>
        <taxon>Liliopsida</taxon>
        <taxon>Poales</taxon>
        <taxon>Poaceae</taxon>
        <taxon>PACMAD clade</taxon>
        <taxon>Arundinoideae</taxon>
        <taxon>Arundineae</taxon>
        <taxon>Arundo</taxon>
    </lineage>
</organism>
<accession>A0A0A9DED6</accession>
<proteinExistence type="predicted"/>
<dbReference type="EMBL" id="GBRH01211729">
    <property type="protein sequence ID" value="JAD86166.1"/>
    <property type="molecule type" value="Transcribed_RNA"/>
</dbReference>